<protein>
    <recommendedName>
        <fullName evidence="2">Cation-transporting P-type ATPase N-terminal domain-containing protein</fullName>
    </recommendedName>
</protein>
<evidence type="ECO:0000313" key="4">
    <source>
        <dbReference type="Proteomes" id="UP001331761"/>
    </source>
</evidence>
<feature type="domain" description="Cation-transporting P-type ATPase N-terminal" evidence="2">
    <location>
        <begin position="40"/>
        <end position="116"/>
    </location>
</feature>
<dbReference type="Proteomes" id="UP001331761">
    <property type="component" value="Unassembled WGS sequence"/>
</dbReference>
<accession>A0AAN8FUZ5</accession>
<feature type="non-terminal residue" evidence="3">
    <location>
        <position position="129"/>
    </location>
</feature>
<name>A0AAN8FUZ5_TRICO</name>
<dbReference type="GO" id="GO:0005886">
    <property type="term" value="C:plasma membrane"/>
    <property type="evidence" value="ECO:0007669"/>
    <property type="project" value="TreeGrafter"/>
</dbReference>
<organism evidence="3 4">
    <name type="scientific">Trichostrongylus colubriformis</name>
    <name type="common">Black scour worm</name>
    <dbReference type="NCBI Taxonomy" id="6319"/>
    <lineage>
        <taxon>Eukaryota</taxon>
        <taxon>Metazoa</taxon>
        <taxon>Ecdysozoa</taxon>
        <taxon>Nematoda</taxon>
        <taxon>Chromadorea</taxon>
        <taxon>Rhabditida</taxon>
        <taxon>Rhabditina</taxon>
        <taxon>Rhabditomorpha</taxon>
        <taxon>Strongyloidea</taxon>
        <taxon>Trichostrongylidae</taxon>
        <taxon>Trichostrongylus</taxon>
    </lineage>
</organism>
<reference evidence="3 4" key="1">
    <citation type="submission" date="2019-10" db="EMBL/GenBank/DDBJ databases">
        <title>Assembly and Annotation for the nematode Trichostrongylus colubriformis.</title>
        <authorList>
            <person name="Martin J."/>
        </authorList>
    </citation>
    <scope>NUCLEOTIDE SEQUENCE [LARGE SCALE GENOMIC DNA]</scope>
    <source>
        <strain evidence="3">G859</strain>
        <tissue evidence="3">Whole worm</tissue>
    </source>
</reference>
<dbReference type="InterPro" id="IPR004014">
    <property type="entry name" value="ATPase_P-typ_cation-transptr_N"/>
</dbReference>
<dbReference type="GO" id="GO:0005388">
    <property type="term" value="F:P-type calcium transporter activity"/>
    <property type="evidence" value="ECO:0007669"/>
    <property type="project" value="TreeGrafter"/>
</dbReference>
<gene>
    <name evidence="3" type="ORF">GCK32_018217</name>
</gene>
<evidence type="ECO:0000259" key="2">
    <source>
        <dbReference type="SMART" id="SM00831"/>
    </source>
</evidence>
<evidence type="ECO:0000313" key="3">
    <source>
        <dbReference type="EMBL" id="KAK5986591.1"/>
    </source>
</evidence>
<dbReference type="SMART" id="SM00831">
    <property type="entry name" value="Cation_ATPase_N"/>
    <property type="match status" value="1"/>
</dbReference>
<dbReference type="SUPFAM" id="SSF81665">
    <property type="entry name" value="Calcium ATPase, transmembrane domain M"/>
    <property type="match status" value="1"/>
</dbReference>
<evidence type="ECO:0000256" key="1">
    <source>
        <dbReference type="ARBA" id="ARBA00022842"/>
    </source>
</evidence>
<comment type="caution">
    <text evidence="3">The sequence shown here is derived from an EMBL/GenBank/DDBJ whole genome shotgun (WGS) entry which is preliminary data.</text>
</comment>
<dbReference type="Pfam" id="PF00690">
    <property type="entry name" value="Cation_ATPase_N"/>
    <property type="match status" value="1"/>
</dbReference>
<dbReference type="InterPro" id="IPR023298">
    <property type="entry name" value="ATPase_P-typ_TM_dom_sf"/>
</dbReference>
<keyword evidence="4" id="KW-1185">Reference proteome</keyword>
<sequence>MKLLHKRHEVVDHAKEYGCTLTEMRSLMEARGAEAIVRLSTEHDGVEGLCQKLKVDPVRGLPNNAAELDRRRAVFGSNTIPPAKSKSFARLVFDACRDPTLIILVVSGFVNLALSFYEPEIQSPIDEET</sequence>
<dbReference type="PANTHER" id="PTHR24093:SF253">
    <property type="entry name" value="PLASMA MEMBRANE CALCIUM-TRANSPORTING ATPASE MCA-1"/>
    <property type="match status" value="1"/>
</dbReference>
<dbReference type="PANTHER" id="PTHR24093">
    <property type="entry name" value="CATION TRANSPORTING ATPASE"/>
    <property type="match status" value="1"/>
</dbReference>
<dbReference type="GO" id="GO:0051480">
    <property type="term" value="P:regulation of cytosolic calcium ion concentration"/>
    <property type="evidence" value="ECO:0007669"/>
    <property type="project" value="TreeGrafter"/>
</dbReference>
<keyword evidence="1" id="KW-0460">Magnesium</keyword>
<proteinExistence type="predicted"/>
<dbReference type="EMBL" id="WIXE01000435">
    <property type="protein sequence ID" value="KAK5986591.1"/>
    <property type="molecule type" value="Genomic_DNA"/>
</dbReference>
<dbReference type="AlphaFoldDB" id="A0AAN8FUZ5"/>